<feature type="domain" description="Sulfatase N-terminal" evidence="6">
    <location>
        <begin position="32"/>
        <end position="282"/>
    </location>
</feature>
<keyword evidence="3" id="KW-0378">Hydrolase</keyword>
<feature type="signal peptide" evidence="5">
    <location>
        <begin position="1"/>
        <end position="28"/>
    </location>
</feature>
<dbReference type="InterPro" id="IPR000917">
    <property type="entry name" value="Sulfatase_N"/>
</dbReference>
<sequence length="291" mass="33328">MNKKPYTFRTLLKLISLLSFVFIFSIQAQTQPNIILVIADDLSWDDLGAYGHETVKTPNLDKMAEKGMKFDNAYLTASSCSPSRSSIITGRYPHNTDAEQLHWALPAAQITFSEKLQEAGYWTAAAGKWHLGDEVVDRFDVVHESRFGKDEPSGTDKWLGLLDERPKDKPFFLWLASWDAHRPFFEGEHPVKYTQEDVRMPPYYPATELYLNDFAAYYNEVSRLDYVVGQIVKKLENQGVADNTLIVFIADNGRPYARDKATLYDSGVKTPFIAYWPNGISLCRYSQQKYH</sequence>
<evidence type="ECO:0000313" key="8">
    <source>
        <dbReference type="Proteomes" id="UP001139646"/>
    </source>
</evidence>
<dbReference type="InterPro" id="IPR017850">
    <property type="entry name" value="Alkaline_phosphatase_core_sf"/>
</dbReference>
<dbReference type="Gene3D" id="3.40.720.10">
    <property type="entry name" value="Alkaline Phosphatase, subunit A"/>
    <property type="match status" value="1"/>
</dbReference>
<accession>A0ABS9X0Y0</accession>
<dbReference type="PROSITE" id="PS00149">
    <property type="entry name" value="SULFATASE_2"/>
    <property type="match status" value="1"/>
</dbReference>
<evidence type="ECO:0000256" key="2">
    <source>
        <dbReference type="ARBA" id="ARBA00022723"/>
    </source>
</evidence>
<comment type="similarity">
    <text evidence="1">Belongs to the sulfatase family.</text>
</comment>
<feature type="chain" id="PRO_5045130262" evidence="5">
    <location>
        <begin position="29"/>
        <end position="291"/>
    </location>
</feature>
<keyword evidence="2" id="KW-0479">Metal-binding</keyword>
<dbReference type="InterPro" id="IPR024607">
    <property type="entry name" value="Sulfatase_CS"/>
</dbReference>
<gene>
    <name evidence="7" type="ORF">L3081_11480</name>
</gene>
<dbReference type="PROSITE" id="PS00523">
    <property type="entry name" value="SULFATASE_1"/>
    <property type="match status" value="1"/>
</dbReference>
<proteinExistence type="inferred from homology"/>
<name>A0ABS9X0Y0_9GAMM</name>
<evidence type="ECO:0000256" key="4">
    <source>
        <dbReference type="ARBA" id="ARBA00022837"/>
    </source>
</evidence>
<dbReference type="SUPFAM" id="SSF53649">
    <property type="entry name" value="Alkaline phosphatase-like"/>
    <property type="match status" value="1"/>
</dbReference>
<dbReference type="RefSeq" id="WP_242286243.1">
    <property type="nucleotide sequence ID" value="NZ_JAKKSL010000002.1"/>
</dbReference>
<dbReference type="PANTHER" id="PTHR42693">
    <property type="entry name" value="ARYLSULFATASE FAMILY MEMBER"/>
    <property type="match status" value="1"/>
</dbReference>
<evidence type="ECO:0000256" key="3">
    <source>
        <dbReference type="ARBA" id="ARBA00022801"/>
    </source>
</evidence>
<dbReference type="InterPro" id="IPR050738">
    <property type="entry name" value="Sulfatase"/>
</dbReference>
<keyword evidence="8" id="KW-1185">Reference proteome</keyword>
<evidence type="ECO:0000313" key="7">
    <source>
        <dbReference type="EMBL" id="MCI2283911.1"/>
    </source>
</evidence>
<dbReference type="PANTHER" id="PTHR42693:SF53">
    <property type="entry name" value="ENDO-4-O-SULFATASE"/>
    <property type="match status" value="1"/>
</dbReference>
<evidence type="ECO:0000256" key="1">
    <source>
        <dbReference type="ARBA" id="ARBA00008779"/>
    </source>
</evidence>
<organism evidence="7 8">
    <name type="scientific">Colwellia maritima</name>
    <dbReference type="NCBI Taxonomy" id="2912588"/>
    <lineage>
        <taxon>Bacteria</taxon>
        <taxon>Pseudomonadati</taxon>
        <taxon>Pseudomonadota</taxon>
        <taxon>Gammaproteobacteria</taxon>
        <taxon>Alteromonadales</taxon>
        <taxon>Colwelliaceae</taxon>
        <taxon>Colwellia</taxon>
    </lineage>
</organism>
<keyword evidence="5" id="KW-0732">Signal</keyword>
<dbReference type="Pfam" id="PF00884">
    <property type="entry name" value="Sulfatase"/>
    <property type="match status" value="1"/>
</dbReference>
<dbReference type="Proteomes" id="UP001139646">
    <property type="component" value="Unassembled WGS sequence"/>
</dbReference>
<keyword evidence="4" id="KW-0106">Calcium</keyword>
<comment type="caution">
    <text evidence="7">The sequence shown here is derived from an EMBL/GenBank/DDBJ whole genome shotgun (WGS) entry which is preliminary data.</text>
</comment>
<evidence type="ECO:0000256" key="5">
    <source>
        <dbReference type="SAM" id="SignalP"/>
    </source>
</evidence>
<protein>
    <submittedName>
        <fullName evidence="7">Sulfatase-like hydrolase/transferase</fullName>
    </submittedName>
</protein>
<dbReference type="EMBL" id="JAKKSL010000002">
    <property type="protein sequence ID" value="MCI2283911.1"/>
    <property type="molecule type" value="Genomic_DNA"/>
</dbReference>
<reference evidence="7" key="1">
    <citation type="submission" date="2022-01" db="EMBL/GenBank/DDBJ databases">
        <title>Colwellia maritima, isolated from seawater.</title>
        <authorList>
            <person name="Kristyanto S."/>
            <person name="Jung J."/>
            <person name="Jeon C.O."/>
        </authorList>
    </citation>
    <scope>NUCLEOTIDE SEQUENCE</scope>
    <source>
        <strain evidence="7">MSW7</strain>
    </source>
</reference>
<evidence type="ECO:0000259" key="6">
    <source>
        <dbReference type="Pfam" id="PF00884"/>
    </source>
</evidence>